<accession>A0ABV6TFL1</accession>
<feature type="transmembrane region" description="Helical" evidence="1">
    <location>
        <begin position="42"/>
        <end position="66"/>
    </location>
</feature>
<feature type="transmembrane region" description="Helical" evidence="1">
    <location>
        <begin position="149"/>
        <end position="170"/>
    </location>
</feature>
<keyword evidence="3" id="KW-0406">Ion transport</keyword>
<organism evidence="3 4">
    <name type="scientific">Streptomyces noboritoensis</name>
    <dbReference type="NCBI Taxonomy" id="67337"/>
    <lineage>
        <taxon>Bacteria</taxon>
        <taxon>Bacillati</taxon>
        <taxon>Actinomycetota</taxon>
        <taxon>Actinomycetes</taxon>
        <taxon>Kitasatosporales</taxon>
        <taxon>Streptomycetaceae</taxon>
        <taxon>Streptomyces</taxon>
    </lineage>
</organism>
<keyword evidence="4" id="KW-1185">Reference proteome</keyword>
<keyword evidence="3" id="KW-0813">Transport</keyword>
<comment type="caution">
    <text evidence="3">The sequence shown here is derived from an EMBL/GenBank/DDBJ whole genome shotgun (WGS) entry which is preliminary data.</text>
</comment>
<keyword evidence="3" id="KW-0407">Ion channel</keyword>
<dbReference type="InterPro" id="IPR013099">
    <property type="entry name" value="K_chnl_dom"/>
</dbReference>
<name>A0ABV6TFL1_9ACTN</name>
<keyword evidence="1" id="KW-0472">Membrane</keyword>
<evidence type="ECO:0000256" key="1">
    <source>
        <dbReference type="SAM" id="Phobius"/>
    </source>
</evidence>
<keyword evidence="1" id="KW-0812">Transmembrane</keyword>
<reference evidence="3 4" key="1">
    <citation type="submission" date="2024-09" db="EMBL/GenBank/DDBJ databases">
        <authorList>
            <person name="Sun Q."/>
            <person name="Mori K."/>
        </authorList>
    </citation>
    <scope>NUCLEOTIDE SEQUENCE [LARGE SCALE GENOMIC DNA]</scope>
    <source>
        <strain evidence="3 4">JCM 4557</strain>
    </source>
</reference>
<dbReference type="EMBL" id="JBHMQV010000009">
    <property type="protein sequence ID" value="MFC0844567.1"/>
    <property type="molecule type" value="Genomic_DNA"/>
</dbReference>
<dbReference type="GO" id="GO:0034220">
    <property type="term" value="P:monoatomic ion transmembrane transport"/>
    <property type="evidence" value="ECO:0007669"/>
    <property type="project" value="UniProtKB-KW"/>
</dbReference>
<feature type="transmembrane region" description="Helical" evidence="1">
    <location>
        <begin position="78"/>
        <end position="98"/>
    </location>
</feature>
<keyword evidence="1" id="KW-1133">Transmembrane helix</keyword>
<dbReference type="RefSeq" id="WP_394318893.1">
    <property type="nucleotide sequence ID" value="NZ_JBHMQV010000009.1"/>
</dbReference>
<proteinExistence type="predicted"/>
<feature type="transmembrane region" description="Helical" evidence="1">
    <location>
        <begin position="118"/>
        <end position="137"/>
    </location>
</feature>
<evidence type="ECO:0000313" key="4">
    <source>
        <dbReference type="Proteomes" id="UP001589887"/>
    </source>
</evidence>
<protein>
    <submittedName>
        <fullName evidence="3">Potassium channel family protein</fullName>
    </submittedName>
</protein>
<evidence type="ECO:0000313" key="3">
    <source>
        <dbReference type="EMBL" id="MFC0844567.1"/>
    </source>
</evidence>
<dbReference type="SUPFAM" id="SSF81324">
    <property type="entry name" value="Voltage-gated potassium channels"/>
    <property type="match status" value="1"/>
</dbReference>
<gene>
    <name evidence="3" type="ORF">ACFH04_12745</name>
</gene>
<dbReference type="Pfam" id="PF07885">
    <property type="entry name" value="Ion_trans_2"/>
    <property type="match status" value="1"/>
</dbReference>
<evidence type="ECO:0000259" key="2">
    <source>
        <dbReference type="Pfam" id="PF07885"/>
    </source>
</evidence>
<dbReference type="Gene3D" id="1.10.287.70">
    <property type="match status" value="1"/>
</dbReference>
<feature type="domain" description="Potassium channel" evidence="2">
    <location>
        <begin position="88"/>
        <end position="165"/>
    </location>
</feature>
<feature type="transmembrane region" description="Helical" evidence="1">
    <location>
        <begin position="19"/>
        <end position="36"/>
    </location>
</feature>
<dbReference type="Proteomes" id="UP001589887">
    <property type="component" value="Unassembled WGS sequence"/>
</dbReference>
<sequence>MEPAGPEERRRRRALAGHLLRAVASVVLLTSLYYLAPLDRGVGVGTAVALVLGLVLFGCLTAWQIAAITHAEYPRLRAIEALATAVPLFLVLFSATYFLLADNRPSSFSEPLSRTGALYFTVTVFATVGFGDIAPATDTSRALTTVQMILDLIVVGVIAKVLFGAVQVGLRRRGDPDDRL</sequence>